<evidence type="ECO:0000256" key="2">
    <source>
        <dbReference type="ARBA" id="ARBA00023125"/>
    </source>
</evidence>
<proteinExistence type="predicted"/>
<dbReference type="Pfam" id="PF00440">
    <property type="entry name" value="TetR_N"/>
    <property type="match status" value="1"/>
</dbReference>
<dbReference type="PROSITE" id="PS50977">
    <property type="entry name" value="HTH_TETR_2"/>
    <property type="match status" value="1"/>
</dbReference>
<evidence type="ECO:0000256" key="3">
    <source>
        <dbReference type="ARBA" id="ARBA00023163"/>
    </source>
</evidence>
<dbReference type="Pfam" id="PF21351">
    <property type="entry name" value="TetR_C_41"/>
    <property type="match status" value="1"/>
</dbReference>
<name>A0A0H5P5U6_NOCFR</name>
<dbReference type="PANTHER" id="PTHR30055">
    <property type="entry name" value="HTH-TYPE TRANSCRIPTIONAL REGULATOR RUTR"/>
    <property type="match status" value="1"/>
</dbReference>
<sequence>MQRRSQLDRTRSTRGQLEQAARELFAERGFTAVSAEEIVAAAGVTRGALQYHYGDKRGLFVAVLEQLERENSAELAAAMAAVPPSNDPMAGLREGLDTFLRICRRPEMVQIALSDAPAVLGWHAWRDFEVRYGLGLLIEQFEAARSLGLLADAPVRMLAQVVLSAVTEAGMIVAHSEDQATAHAQALDALVLLIGGLLRS</sequence>
<evidence type="ECO:0000256" key="4">
    <source>
        <dbReference type="PROSITE-ProRule" id="PRU00335"/>
    </source>
</evidence>
<dbReference type="InterPro" id="IPR049484">
    <property type="entry name" value="Rv0078-like_C"/>
</dbReference>
<accession>A0A0H5P5U6</accession>
<evidence type="ECO:0000256" key="1">
    <source>
        <dbReference type="ARBA" id="ARBA00023015"/>
    </source>
</evidence>
<dbReference type="InterPro" id="IPR009057">
    <property type="entry name" value="Homeodomain-like_sf"/>
</dbReference>
<organism evidence="5 6">
    <name type="scientific">Nocardia farcinica</name>
    <dbReference type="NCBI Taxonomy" id="37329"/>
    <lineage>
        <taxon>Bacteria</taxon>
        <taxon>Bacillati</taxon>
        <taxon>Actinomycetota</taxon>
        <taxon>Actinomycetes</taxon>
        <taxon>Mycobacteriales</taxon>
        <taxon>Nocardiaceae</taxon>
        <taxon>Nocardia</taxon>
    </lineage>
</organism>
<dbReference type="Gene3D" id="1.10.357.10">
    <property type="entry name" value="Tetracycline Repressor, domain 2"/>
    <property type="match status" value="1"/>
</dbReference>
<keyword evidence="2 4" id="KW-0238">DNA-binding</keyword>
<dbReference type="GO" id="GO:0003700">
    <property type="term" value="F:DNA-binding transcription factor activity"/>
    <property type="evidence" value="ECO:0007669"/>
    <property type="project" value="TreeGrafter"/>
</dbReference>
<keyword evidence="3" id="KW-0804">Transcription</keyword>
<dbReference type="InterPro" id="IPR050109">
    <property type="entry name" value="HTH-type_TetR-like_transc_reg"/>
</dbReference>
<dbReference type="KEGG" id="nfr:ERS450000_02668"/>
<dbReference type="EMBL" id="LN868938">
    <property type="protein sequence ID" value="CRY77931.1"/>
    <property type="molecule type" value="Genomic_DNA"/>
</dbReference>
<gene>
    <name evidence="5" type="primary">acrR_4</name>
    <name evidence="5" type="ORF">ERS450000_02668</name>
</gene>
<dbReference type="GO" id="GO:0000976">
    <property type="term" value="F:transcription cis-regulatory region binding"/>
    <property type="evidence" value="ECO:0007669"/>
    <property type="project" value="TreeGrafter"/>
</dbReference>
<dbReference type="Proteomes" id="UP000057820">
    <property type="component" value="Chromosome 1"/>
</dbReference>
<keyword evidence="1" id="KW-0805">Transcription regulation</keyword>
<dbReference type="InterPro" id="IPR001647">
    <property type="entry name" value="HTH_TetR"/>
</dbReference>
<feature type="DNA-binding region" description="H-T-H motif" evidence="4">
    <location>
        <begin position="34"/>
        <end position="53"/>
    </location>
</feature>
<dbReference type="PRINTS" id="PR00455">
    <property type="entry name" value="HTHTETR"/>
</dbReference>
<dbReference type="SUPFAM" id="SSF46689">
    <property type="entry name" value="Homeodomain-like"/>
    <property type="match status" value="1"/>
</dbReference>
<reference evidence="6" key="1">
    <citation type="submission" date="2015-03" db="EMBL/GenBank/DDBJ databases">
        <authorList>
            <consortium name="Pathogen Informatics"/>
        </authorList>
    </citation>
    <scope>NUCLEOTIDE SEQUENCE [LARGE SCALE GENOMIC DNA]</scope>
    <source>
        <strain evidence="6">NCTC11134</strain>
    </source>
</reference>
<dbReference type="AlphaFoldDB" id="A0A0H5P5U6"/>
<dbReference type="PANTHER" id="PTHR30055:SF234">
    <property type="entry name" value="HTH-TYPE TRANSCRIPTIONAL REGULATOR BETI"/>
    <property type="match status" value="1"/>
</dbReference>
<dbReference type="RefSeq" id="WP_041559946.1">
    <property type="nucleotide sequence ID" value="NZ_CP031418.1"/>
</dbReference>
<protein>
    <submittedName>
        <fullName evidence="5">Potential acrAB operon repressor</fullName>
    </submittedName>
</protein>
<evidence type="ECO:0000313" key="6">
    <source>
        <dbReference type="Proteomes" id="UP000057820"/>
    </source>
</evidence>
<evidence type="ECO:0000313" key="5">
    <source>
        <dbReference type="EMBL" id="CRY77931.1"/>
    </source>
</evidence>
<dbReference type="GeneID" id="61132266"/>